<keyword evidence="4" id="KW-0187">Copper transport</keyword>
<comment type="similarity">
    <text evidence="4">Belongs to the copper transporter (Ctr) (TC 1.A.56) family. SLC31A subfamily.</text>
</comment>
<keyword evidence="5" id="KW-1185">Reference proteome</keyword>
<reference evidence="6" key="1">
    <citation type="submission" date="2025-08" db="UniProtKB">
        <authorList>
            <consortium name="RefSeq"/>
        </authorList>
    </citation>
    <scope>IDENTIFICATION</scope>
    <source>
        <tissue evidence="6">Testes</tissue>
    </source>
</reference>
<dbReference type="RefSeq" id="XP_002736582.1">
    <property type="nucleotide sequence ID" value="XM_002736536.2"/>
</dbReference>
<proteinExistence type="inferred from homology"/>
<keyword evidence="4" id="KW-0406">Ion transport</keyword>
<dbReference type="InterPro" id="IPR007274">
    <property type="entry name" value="Cop_transporter"/>
</dbReference>
<keyword evidence="4" id="KW-0186">Copper</keyword>
<keyword evidence="1 4" id="KW-0812">Transmembrane</keyword>
<accession>A0ABM0GST5</accession>
<evidence type="ECO:0000313" key="5">
    <source>
        <dbReference type="Proteomes" id="UP000694865"/>
    </source>
</evidence>
<keyword evidence="4" id="KW-0813">Transport</keyword>
<dbReference type="GeneID" id="100371160"/>
<evidence type="ECO:0000256" key="2">
    <source>
        <dbReference type="ARBA" id="ARBA00022989"/>
    </source>
</evidence>
<evidence type="ECO:0000256" key="3">
    <source>
        <dbReference type="ARBA" id="ARBA00023136"/>
    </source>
</evidence>
<dbReference type="PANTHER" id="PTHR12483:SF115">
    <property type="entry name" value="COPPER TRANSPORT PROTEIN"/>
    <property type="match status" value="1"/>
</dbReference>
<gene>
    <name evidence="6" type="primary">LOC100371160</name>
</gene>
<evidence type="ECO:0000256" key="1">
    <source>
        <dbReference type="ARBA" id="ARBA00022692"/>
    </source>
</evidence>
<evidence type="ECO:0000256" key="4">
    <source>
        <dbReference type="RuleBase" id="RU367022"/>
    </source>
</evidence>
<keyword evidence="3 4" id="KW-0472">Membrane</keyword>
<evidence type="ECO:0000313" key="6">
    <source>
        <dbReference type="RefSeq" id="XP_002736582.1"/>
    </source>
</evidence>
<feature type="transmembrane region" description="Helical" evidence="4">
    <location>
        <begin position="27"/>
        <end position="47"/>
    </location>
</feature>
<sequence>MMAMYFNFNVEVTILFQGWHVTSAWELALSCIVMFIVAVSFESLSVLRHLTITKEVKRAEKICTTKSTAQTEEKTEKEAILKKPHTHMGICSSAHALLTILHLLQVILAYALMLTFMTYNGWLCLSILLGATVGYLIFGWKTYEPHFKTT</sequence>
<dbReference type="Proteomes" id="UP000694865">
    <property type="component" value="Unplaced"/>
</dbReference>
<protein>
    <recommendedName>
        <fullName evidence="4">Copper transport protein</fullName>
    </recommendedName>
</protein>
<name>A0ABM0GST5_SACKO</name>
<feature type="transmembrane region" description="Helical" evidence="4">
    <location>
        <begin position="119"/>
        <end position="138"/>
    </location>
</feature>
<dbReference type="Pfam" id="PF04145">
    <property type="entry name" value="Ctr"/>
    <property type="match status" value="1"/>
</dbReference>
<comment type="subcellular location">
    <subcellularLocation>
        <location evidence="4">Membrane</location>
        <topology evidence="4">Multi-pass membrane protein</topology>
    </subcellularLocation>
</comment>
<organism evidence="5 6">
    <name type="scientific">Saccoglossus kowalevskii</name>
    <name type="common">Acorn worm</name>
    <dbReference type="NCBI Taxonomy" id="10224"/>
    <lineage>
        <taxon>Eukaryota</taxon>
        <taxon>Metazoa</taxon>
        <taxon>Hemichordata</taxon>
        <taxon>Enteropneusta</taxon>
        <taxon>Harrimaniidae</taxon>
        <taxon>Saccoglossus</taxon>
    </lineage>
</organism>
<keyword evidence="2 4" id="KW-1133">Transmembrane helix</keyword>
<dbReference type="PANTHER" id="PTHR12483">
    <property type="entry name" value="SOLUTE CARRIER FAMILY 31 COPPER TRANSPORTERS"/>
    <property type="match status" value="1"/>
</dbReference>
<feature type="transmembrane region" description="Helical" evidence="4">
    <location>
        <begin position="90"/>
        <end position="113"/>
    </location>
</feature>